<reference evidence="1 2" key="1">
    <citation type="submission" date="2021-02" db="EMBL/GenBank/DDBJ databases">
        <title>A novel species of genus Amphritea isolated from a fishpond in China.</title>
        <authorList>
            <person name="Lu H."/>
        </authorList>
    </citation>
    <scope>NUCLEOTIDE SEQUENCE [LARGE SCALE GENOMIC DNA]</scope>
    <source>
        <strain evidence="1 2">RP18W</strain>
    </source>
</reference>
<evidence type="ECO:0000313" key="2">
    <source>
        <dbReference type="Proteomes" id="UP000760472"/>
    </source>
</evidence>
<protein>
    <submittedName>
        <fullName evidence="1">Uncharacterized protein</fullName>
    </submittedName>
</protein>
<keyword evidence="2" id="KW-1185">Reference proteome</keyword>
<dbReference type="Proteomes" id="UP000760472">
    <property type="component" value="Unassembled WGS sequence"/>
</dbReference>
<proteinExistence type="predicted"/>
<dbReference type="EMBL" id="JAFFZP010000072">
    <property type="protein sequence ID" value="MBN0989892.1"/>
    <property type="molecule type" value="Genomic_DNA"/>
</dbReference>
<comment type="caution">
    <text evidence="1">The sequence shown here is derived from an EMBL/GenBank/DDBJ whole genome shotgun (WGS) entry which is preliminary data.</text>
</comment>
<sequence>MNAAERANNAIIAAAIGGTAALVGGGKFMNGAVTGAFSRLLNDDNVRKIRLNNEEIVEKNGCNLQVVLLMMELVLGLTLVKC</sequence>
<dbReference type="RefSeq" id="WP_205214530.1">
    <property type="nucleotide sequence ID" value="NZ_JAFFZP010000072.1"/>
</dbReference>
<name>A0ABS2WEE9_9GAMM</name>
<gene>
    <name evidence="1" type="ORF">JW498_21240</name>
</gene>
<organism evidence="1 2">
    <name type="scientific">Amphritea pacifica</name>
    <dbReference type="NCBI Taxonomy" id="2811233"/>
    <lineage>
        <taxon>Bacteria</taxon>
        <taxon>Pseudomonadati</taxon>
        <taxon>Pseudomonadota</taxon>
        <taxon>Gammaproteobacteria</taxon>
        <taxon>Oceanospirillales</taxon>
        <taxon>Oceanospirillaceae</taxon>
        <taxon>Amphritea</taxon>
    </lineage>
</organism>
<accession>A0ABS2WEE9</accession>
<evidence type="ECO:0000313" key="1">
    <source>
        <dbReference type="EMBL" id="MBN0989892.1"/>
    </source>
</evidence>